<proteinExistence type="predicted"/>
<evidence type="ECO:0000313" key="2">
    <source>
        <dbReference type="Proteomes" id="UP001055072"/>
    </source>
</evidence>
<keyword evidence="2" id="KW-1185">Reference proteome</keyword>
<protein>
    <submittedName>
        <fullName evidence="1">RdRP-domain-containing protein</fullName>
    </submittedName>
</protein>
<accession>A0ACB8U9Q1</accession>
<comment type="caution">
    <text evidence="1">The sequence shown here is derived from an EMBL/GenBank/DDBJ whole genome shotgun (WGS) entry which is preliminary data.</text>
</comment>
<name>A0ACB8U9Q1_9APHY</name>
<gene>
    <name evidence="1" type="ORF">BDY19DRAFT_886420</name>
</gene>
<organism evidence="1 2">
    <name type="scientific">Irpex rosettiformis</name>
    <dbReference type="NCBI Taxonomy" id="378272"/>
    <lineage>
        <taxon>Eukaryota</taxon>
        <taxon>Fungi</taxon>
        <taxon>Dikarya</taxon>
        <taxon>Basidiomycota</taxon>
        <taxon>Agaricomycotina</taxon>
        <taxon>Agaricomycetes</taxon>
        <taxon>Polyporales</taxon>
        <taxon>Irpicaceae</taxon>
        <taxon>Irpex</taxon>
    </lineage>
</organism>
<dbReference type="Proteomes" id="UP001055072">
    <property type="component" value="Unassembled WGS sequence"/>
</dbReference>
<sequence>MDWNDDVFSKEEFASHFATLGILDQHTVPELLTRTTKNTRTGNEFGFKPTALTIGLGVKHQFYSGFETDVDKAGVNVHTRENMPSSFWIRFREEWFQIRAFCSGDEDLTYAPYECRIPFRDVIPGGIVLRAKYRKGDDRVSVELMIKARRPPRYTHYLPTVLGGPIYDRHATEADFFDPPMDESDAGVVHAVEDDRLAINLGLWNTHNLALDVTARQYKLLWMCMVRLRMLNLYPDFDDATRPVLDVLPMPRWSEPGIQQLMKAQSFSIRYLVEALLTHGSLSIPELAELFSALSRMPSSRRTLVLEGLFMWTRRDTITSDLREVARRISPPKTIDTHLVMTRRCFVTPTKCILMPPVPETSNSMLRRFREHEDRFLRVQFVDEDGDFPVRGETLIIDDNLQGTVGVFARVRRALKFGIHIAGRHYVFATFSESQVRSRGCWMISESGEFTVQNILLSMGDLTTERIVAKHAARQSLALSTTRAIHMDVKVTRRYPDIERNGLYVLLIPVFTDGAGQFTQKLADECARVVGYTLTPVSAVQFRDGGVKGTLSVVNDPALEDFEIRERNSMIKIQSENRDFCVLKVATYSKATLNRQAILLMEAQGVPTQTLLNIFRAEKASIEGLQHGFAPERLAGVSVFPLLQAFRCKVKRDPFVNTIVNLVKCRLLSDLKWKAWIEIPESAFLLGVPDETDSLEEGEVFCQIHPPHGTPKIITEQCLIYRNPCLHPGDVRVVRAVDCPSLRHLRNVIVFNVRGARDLPNMYVFATLRRDGDMYSLIWDPRLIIKDAHEPMDYTGPVQAHRSNKPITIEQTKDHFVDFIKNDVLGRVCNAHLALADEHSPQDEECIELAKLASMAVDFCKTGIPVSQNEIPKIEEYPDFMGKVSRMSFPYPL</sequence>
<reference evidence="1" key="1">
    <citation type="journal article" date="2021" name="Environ. Microbiol.">
        <title>Gene family expansions and transcriptome signatures uncover fungal adaptations to wood decay.</title>
        <authorList>
            <person name="Hage H."/>
            <person name="Miyauchi S."/>
            <person name="Viragh M."/>
            <person name="Drula E."/>
            <person name="Min B."/>
            <person name="Chaduli D."/>
            <person name="Navarro D."/>
            <person name="Favel A."/>
            <person name="Norest M."/>
            <person name="Lesage-Meessen L."/>
            <person name="Balint B."/>
            <person name="Merenyi Z."/>
            <person name="de Eugenio L."/>
            <person name="Morin E."/>
            <person name="Martinez A.T."/>
            <person name="Baldrian P."/>
            <person name="Stursova M."/>
            <person name="Martinez M.J."/>
            <person name="Novotny C."/>
            <person name="Magnuson J.K."/>
            <person name="Spatafora J.W."/>
            <person name="Maurice S."/>
            <person name="Pangilinan J."/>
            <person name="Andreopoulos W."/>
            <person name="LaButti K."/>
            <person name="Hundley H."/>
            <person name="Na H."/>
            <person name="Kuo A."/>
            <person name="Barry K."/>
            <person name="Lipzen A."/>
            <person name="Henrissat B."/>
            <person name="Riley R."/>
            <person name="Ahrendt S."/>
            <person name="Nagy L.G."/>
            <person name="Grigoriev I.V."/>
            <person name="Martin F."/>
            <person name="Rosso M.N."/>
        </authorList>
    </citation>
    <scope>NUCLEOTIDE SEQUENCE</scope>
    <source>
        <strain evidence="1">CBS 384.51</strain>
    </source>
</reference>
<evidence type="ECO:0000313" key="1">
    <source>
        <dbReference type="EMBL" id="KAI0090965.1"/>
    </source>
</evidence>
<dbReference type="EMBL" id="MU274906">
    <property type="protein sequence ID" value="KAI0090965.1"/>
    <property type="molecule type" value="Genomic_DNA"/>
</dbReference>